<keyword evidence="5" id="KW-1185">Reference proteome</keyword>
<feature type="transmembrane region" description="Helical" evidence="2">
    <location>
        <begin position="206"/>
        <end position="224"/>
    </location>
</feature>
<feature type="transmembrane region" description="Helical" evidence="2">
    <location>
        <begin position="100"/>
        <end position="124"/>
    </location>
</feature>
<reference evidence="4 5" key="1">
    <citation type="journal article" date="2020" name="ISME J.">
        <title>Uncovering the hidden diversity of litter-decomposition mechanisms in mushroom-forming fungi.</title>
        <authorList>
            <person name="Floudas D."/>
            <person name="Bentzer J."/>
            <person name="Ahren D."/>
            <person name="Johansson T."/>
            <person name="Persson P."/>
            <person name="Tunlid A."/>
        </authorList>
    </citation>
    <scope>NUCLEOTIDE SEQUENCE [LARGE SCALE GENOMIC DNA]</scope>
    <source>
        <strain evidence="4 5">CBS 291.85</strain>
    </source>
</reference>
<protein>
    <recommendedName>
        <fullName evidence="3">DUF6534 domain-containing protein</fullName>
    </recommendedName>
</protein>
<keyword evidence="2" id="KW-0472">Membrane</keyword>
<evidence type="ECO:0000313" key="5">
    <source>
        <dbReference type="Proteomes" id="UP000559256"/>
    </source>
</evidence>
<feature type="transmembrane region" description="Helical" evidence="2">
    <location>
        <begin position="26"/>
        <end position="49"/>
    </location>
</feature>
<comment type="caution">
    <text evidence="4">The sequence shown here is derived from an EMBL/GenBank/DDBJ whole genome shotgun (WGS) entry which is preliminary data.</text>
</comment>
<proteinExistence type="predicted"/>
<dbReference type="AlphaFoldDB" id="A0A8H5FLU6"/>
<dbReference type="Proteomes" id="UP000559256">
    <property type="component" value="Unassembled WGS sequence"/>
</dbReference>
<keyword evidence="2" id="KW-1133">Transmembrane helix</keyword>
<evidence type="ECO:0000313" key="4">
    <source>
        <dbReference type="EMBL" id="KAF5341549.1"/>
    </source>
</evidence>
<dbReference type="EMBL" id="JAACJM010000162">
    <property type="protein sequence ID" value="KAF5341549.1"/>
    <property type="molecule type" value="Genomic_DNA"/>
</dbReference>
<feature type="domain" description="DUF6534" evidence="3">
    <location>
        <begin position="143"/>
        <end position="231"/>
    </location>
</feature>
<keyword evidence="2" id="KW-0812">Transmembrane</keyword>
<evidence type="ECO:0000256" key="1">
    <source>
        <dbReference type="SAM" id="MobiDB-lite"/>
    </source>
</evidence>
<dbReference type="OrthoDB" id="2993818at2759"/>
<dbReference type="Pfam" id="PF20152">
    <property type="entry name" value="DUF6534"/>
    <property type="match status" value="1"/>
</dbReference>
<feature type="transmembrane region" description="Helical" evidence="2">
    <location>
        <begin position="69"/>
        <end position="88"/>
    </location>
</feature>
<feature type="transmembrane region" description="Helical" evidence="2">
    <location>
        <begin position="136"/>
        <end position="159"/>
    </location>
</feature>
<accession>A0A8H5FLU6</accession>
<dbReference type="PANTHER" id="PTHR40465">
    <property type="entry name" value="CHROMOSOME 1, WHOLE GENOME SHOTGUN SEQUENCE"/>
    <property type="match status" value="1"/>
</dbReference>
<name>A0A8H5FLU6_9AGAR</name>
<dbReference type="InterPro" id="IPR045339">
    <property type="entry name" value="DUF6534"/>
</dbReference>
<gene>
    <name evidence="4" type="ORF">D9758_012577</name>
</gene>
<sequence>MLYTLVLNQTYHYFINYPFDRLIHKITVLVAVLCDTLVTISACANVYIFSVLTQRDPPLLLLLAQNWPIPLFVGSSGISTVVCQAFILHRYCNLTKRKLVAGAIGFIILITFGGSVYITASILIDSYNAKFIHPIATIRTISSVVADVSLAMALVVHYLQAGHGVESRSSKRLIHRLCALALRASFFTALISITALVFWAAMKHSYVYIIFSYCIGPSYSLTLLHNLNIRKDLRLIQGSTAVTARTNTNRIWVEGISHGSANKGRTEGTMPVNSNFEAEPGLDRESVSDSWRNSRLSKWTTSFVSVDQEE</sequence>
<evidence type="ECO:0000259" key="3">
    <source>
        <dbReference type="Pfam" id="PF20152"/>
    </source>
</evidence>
<organism evidence="4 5">
    <name type="scientific">Tetrapyrgos nigripes</name>
    <dbReference type="NCBI Taxonomy" id="182062"/>
    <lineage>
        <taxon>Eukaryota</taxon>
        <taxon>Fungi</taxon>
        <taxon>Dikarya</taxon>
        <taxon>Basidiomycota</taxon>
        <taxon>Agaricomycotina</taxon>
        <taxon>Agaricomycetes</taxon>
        <taxon>Agaricomycetidae</taxon>
        <taxon>Agaricales</taxon>
        <taxon>Marasmiineae</taxon>
        <taxon>Marasmiaceae</taxon>
        <taxon>Tetrapyrgos</taxon>
    </lineage>
</organism>
<evidence type="ECO:0000256" key="2">
    <source>
        <dbReference type="SAM" id="Phobius"/>
    </source>
</evidence>
<feature type="transmembrane region" description="Helical" evidence="2">
    <location>
        <begin position="180"/>
        <end position="200"/>
    </location>
</feature>
<feature type="region of interest" description="Disordered" evidence="1">
    <location>
        <begin position="262"/>
        <end position="288"/>
    </location>
</feature>
<dbReference type="PANTHER" id="PTHR40465:SF1">
    <property type="entry name" value="DUF6534 DOMAIN-CONTAINING PROTEIN"/>
    <property type="match status" value="1"/>
</dbReference>